<dbReference type="HOGENOM" id="CLU_2140396_0_0_11"/>
<reference evidence="2 3" key="1">
    <citation type="journal article" date="2009" name="Genome Res.">
        <title>Complete genome of the cellulolytic thermophile Acidothermus cellulolyticus 11B provides insights into its ecophysiological and evolutionary adaptations.</title>
        <authorList>
            <person name="Barabote R.D."/>
            <person name="Xie G."/>
            <person name="Leu D.H."/>
            <person name="Normand P."/>
            <person name="Necsulea A."/>
            <person name="Daubin V."/>
            <person name="Medigue C."/>
            <person name="Adney W.S."/>
            <person name="Xu X.C."/>
            <person name="Lapidus A."/>
            <person name="Parales R.E."/>
            <person name="Detter C."/>
            <person name="Pujic P."/>
            <person name="Bruce D."/>
            <person name="Lavire C."/>
            <person name="Challacombe J.F."/>
            <person name="Brettin T.S."/>
            <person name="Berry A.M."/>
        </authorList>
    </citation>
    <scope>NUCLEOTIDE SEQUENCE [LARGE SCALE GENOMIC DNA]</scope>
    <source>
        <strain evidence="3">ATCC 43068 / DSM 8971 / 11B</strain>
    </source>
</reference>
<dbReference type="InParanoid" id="A0LVN8"/>
<evidence type="ECO:0000313" key="3">
    <source>
        <dbReference type="Proteomes" id="UP000008221"/>
    </source>
</evidence>
<gene>
    <name evidence="2" type="ordered locus">Acel_1726</name>
</gene>
<keyword evidence="3" id="KW-1185">Reference proteome</keyword>
<feature type="transmembrane region" description="Helical" evidence="1">
    <location>
        <begin position="85"/>
        <end position="103"/>
    </location>
</feature>
<dbReference type="RefSeq" id="WP_011720561.1">
    <property type="nucleotide sequence ID" value="NC_008578.1"/>
</dbReference>
<dbReference type="AlphaFoldDB" id="A0LVN8"/>
<protein>
    <submittedName>
        <fullName evidence="2">Uncharacterized protein</fullName>
    </submittedName>
</protein>
<name>A0LVN8_ACIC1</name>
<sequence>MTYALVEMSTGNTVVKLVVTNRDVVYWIALLLLAIRLAILEWRLNPEPIRALYLTLRDSRAILIGGAIAAIIFALVAVDGHPLDGALAGLFWGYLAALIAYSIRHRRRRAEQ</sequence>
<proteinExistence type="predicted"/>
<feature type="transmembrane region" description="Helical" evidence="1">
    <location>
        <begin position="24"/>
        <end position="40"/>
    </location>
</feature>
<accession>A0LVN8</accession>
<keyword evidence="1" id="KW-0472">Membrane</keyword>
<dbReference type="KEGG" id="ace:Acel_1726"/>
<evidence type="ECO:0000313" key="2">
    <source>
        <dbReference type="EMBL" id="ABK53498.1"/>
    </source>
</evidence>
<feature type="transmembrane region" description="Helical" evidence="1">
    <location>
        <begin position="61"/>
        <end position="79"/>
    </location>
</feature>
<evidence type="ECO:0000256" key="1">
    <source>
        <dbReference type="SAM" id="Phobius"/>
    </source>
</evidence>
<organism evidence="2 3">
    <name type="scientific">Acidothermus cellulolyticus (strain ATCC 43068 / DSM 8971 / 11B)</name>
    <dbReference type="NCBI Taxonomy" id="351607"/>
    <lineage>
        <taxon>Bacteria</taxon>
        <taxon>Bacillati</taxon>
        <taxon>Actinomycetota</taxon>
        <taxon>Actinomycetes</taxon>
        <taxon>Acidothermales</taxon>
        <taxon>Acidothermaceae</taxon>
        <taxon>Acidothermus</taxon>
    </lineage>
</organism>
<keyword evidence="1" id="KW-0812">Transmembrane</keyword>
<keyword evidence="1" id="KW-1133">Transmembrane helix</keyword>
<dbReference type="Proteomes" id="UP000008221">
    <property type="component" value="Chromosome"/>
</dbReference>
<dbReference type="EMBL" id="CP000481">
    <property type="protein sequence ID" value="ABK53498.1"/>
    <property type="molecule type" value="Genomic_DNA"/>
</dbReference>